<feature type="region of interest" description="Disordered" evidence="1">
    <location>
        <begin position="66"/>
        <end position="99"/>
    </location>
</feature>
<reference evidence="2 3" key="1">
    <citation type="submission" date="2015-12" db="EMBL/GenBank/DDBJ databases">
        <title>The genome of Folsomia candida.</title>
        <authorList>
            <person name="Faddeeva A."/>
            <person name="Derks M.F."/>
            <person name="Anvar Y."/>
            <person name="Smit S."/>
            <person name="Van Straalen N."/>
            <person name="Roelofs D."/>
        </authorList>
    </citation>
    <scope>NUCLEOTIDE SEQUENCE [LARGE SCALE GENOMIC DNA]</scope>
    <source>
        <strain evidence="2 3">VU population</strain>
        <tissue evidence="2">Whole body</tissue>
    </source>
</reference>
<keyword evidence="3" id="KW-1185">Reference proteome</keyword>
<evidence type="ECO:0000313" key="2">
    <source>
        <dbReference type="EMBL" id="OXA56694.1"/>
    </source>
</evidence>
<comment type="caution">
    <text evidence="2">The sequence shown here is derived from an EMBL/GenBank/DDBJ whole genome shotgun (WGS) entry which is preliminary data.</text>
</comment>
<feature type="compositionally biased region" description="Basic residues" evidence="1">
    <location>
        <begin position="29"/>
        <end position="39"/>
    </location>
</feature>
<accession>A0A226EI22</accession>
<dbReference type="AlphaFoldDB" id="A0A226EI22"/>
<sequence>MPPKGLPSVKNSPKVTSGPFEAFARRISRKKAAAAKQKKKPAEAATKDFTPPKDEIDIVEIFDDESDVEILESPPAPKLARKNEEGRGTGETPFPAPASTCDVWLTARTPLSTRTNTPASKPVALGKRTALPVSRSDPSPLPKVAKPTIFKEEVNDGAIPHGIGSNAEVQPHPKWGKLSNNNKDQANRVILLDWIDSVSKDVKRRDDVELERLKKVARWGQDDREHVDIKFTSVGLSQRRDAIRGYYVHIGVKNIRLATHYVGRMNSSTIQKESKTKAGYYEPDSPQFKKQHQQEVESGEKAPQVEIIYMAGLCRPEVKEATPFQTFQKLEPVPQADSANGYCLYPGISGGKKRGFISMRDHLSNKSSELYPRIFDPTDPKCLYEIFTRMCDSPGTRHTAESFWMEYGDLFNKEHHVQRYIYTKVSPLPWDLYEKAQKYVKENTPLFVIVPTGDRSQLPKNKYCTLDDLTTLPIRIGQEEIVLQYDPSDPDLKPTWRRVKDAAALLREYPNPPEKFFFKKEKLKLECDALMKMRNYFAPVHNDENC</sequence>
<gene>
    <name evidence="2" type="ORF">Fcan01_07288</name>
</gene>
<evidence type="ECO:0000256" key="1">
    <source>
        <dbReference type="SAM" id="MobiDB-lite"/>
    </source>
</evidence>
<feature type="compositionally biased region" description="Basic and acidic residues" evidence="1">
    <location>
        <begin position="40"/>
        <end position="51"/>
    </location>
</feature>
<name>A0A226EI22_FOLCA</name>
<feature type="region of interest" description="Disordered" evidence="1">
    <location>
        <begin position="29"/>
        <end position="51"/>
    </location>
</feature>
<proteinExistence type="predicted"/>
<dbReference type="Proteomes" id="UP000198287">
    <property type="component" value="Unassembled WGS sequence"/>
</dbReference>
<protein>
    <submittedName>
        <fullName evidence="2">Uncharacterized protein</fullName>
    </submittedName>
</protein>
<evidence type="ECO:0000313" key="3">
    <source>
        <dbReference type="Proteomes" id="UP000198287"/>
    </source>
</evidence>
<organism evidence="2 3">
    <name type="scientific">Folsomia candida</name>
    <name type="common">Springtail</name>
    <dbReference type="NCBI Taxonomy" id="158441"/>
    <lineage>
        <taxon>Eukaryota</taxon>
        <taxon>Metazoa</taxon>
        <taxon>Ecdysozoa</taxon>
        <taxon>Arthropoda</taxon>
        <taxon>Hexapoda</taxon>
        <taxon>Collembola</taxon>
        <taxon>Entomobryomorpha</taxon>
        <taxon>Isotomoidea</taxon>
        <taxon>Isotomidae</taxon>
        <taxon>Proisotominae</taxon>
        <taxon>Folsomia</taxon>
    </lineage>
</organism>
<dbReference type="EMBL" id="LNIX01000003">
    <property type="protein sequence ID" value="OXA56694.1"/>
    <property type="molecule type" value="Genomic_DNA"/>
</dbReference>